<evidence type="ECO:0000313" key="2">
    <source>
        <dbReference type="EMBL" id="KAK4206360.1"/>
    </source>
</evidence>
<dbReference type="Pfam" id="PF12511">
    <property type="entry name" value="DUF3716"/>
    <property type="match status" value="1"/>
</dbReference>
<keyword evidence="3" id="KW-1185">Reference proteome</keyword>
<dbReference type="InterPro" id="IPR022190">
    <property type="entry name" value="DUF3716"/>
</dbReference>
<feature type="compositionally biased region" description="Acidic residues" evidence="1">
    <location>
        <begin position="48"/>
        <end position="59"/>
    </location>
</feature>
<dbReference type="EMBL" id="MU858432">
    <property type="protein sequence ID" value="KAK4206360.1"/>
    <property type="molecule type" value="Genomic_DNA"/>
</dbReference>
<feature type="region of interest" description="Disordered" evidence="1">
    <location>
        <begin position="311"/>
        <end position="383"/>
    </location>
</feature>
<accession>A0AAN6XVJ9</accession>
<evidence type="ECO:0000313" key="3">
    <source>
        <dbReference type="Proteomes" id="UP001301769"/>
    </source>
</evidence>
<comment type="caution">
    <text evidence="2">The sequence shown here is derived from an EMBL/GenBank/DDBJ whole genome shotgun (WGS) entry which is preliminary data.</text>
</comment>
<reference evidence="2" key="1">
    <citation type="journal article" date="2023" name="Mol. Phylogenet. Evol.">
        <title>Genome-scale phylogeny and comparative genomics of the fungal order Sordariales.</title>
        <authorList>
            <person name="Hensen N."/>
            <person name="Bonometti L."/>
            <person name="Westerberg I."/>
            <person name="Brannstrom I.O."/>
            <person name="Guillou S."/>
            <person name="Cros-Aarteil S."/>
            <person name="Calhoun S."/>
            <person name="Haridas S."/>
            <person name="Kuo A."/>
            <person name="Mondo S."/>
            <person name="Pangilinan J."/>
            <person name="Riley R."/>
            <person name="LaButti K."/>
            <person name="Andreopoulos B."/>
            <person name="Lipzen A."/>
            <person name="Chen C."/>
            <person name="Yan M."/>
            <person name="Daum C."/>
            <person name="Ng V."/>
            <person name="Clum A."/>
            <person name="Steindorff A."/>
            <person name="Ohm R.A."/>
            <person name="Martin F."/>
            <person name="Silar P."/>
            <person name="Natvig D.O."/>
            <person name="Lalanne C."/>
            <person name="Gautier V."/>
            <person name="Ament-Velasquez S.L."/>
            <person name="Kruys A."/>
            <person name="Hutchinson M.I."/>
            <person name="Powell A.J."/>
            <person name="Barry K."/>
            <person name="Miller A.N."/>
            <person name="Grigoriev I.V."/>
            <person name="Debuchy R."/>
            <person name="Gladieux P."/>
            <person name="Hiltunen Thoren M."/>
            <person name="Johannesson H."/>
        </authorList>
    </citation>
    <scope>NUCLEOTIDE SEQUENCE</scope>
    <source>
        <strain evidence="2">PSN293</strain>
    </source>
</reference>
<name>A0AAN6XVJ9_9PEZI</name>
<feature type="compositionally biased region" description="Acidic residues" evidence="1">
    <location>
        <begin position="66"/>
        <end position="76"/>
    </location>
</feature>
<sequence length="383" mass="41377">MIETPPGFLVRELQLWADPLDPKPQLPAKPERRCPQTKRNRAIAPDNGADDGLNEDDIENGAKDSGEDELEDEQEQQQEARDQAKNEAQLVPVTATVTAKEPKVKWIYYSAALQEAFLKAILKGNSALFPLSQHPSGHSMIIHSADSTGRILYNATTQSITVCHLQDDSSTDSDDEVVIIEKAAKPTPPAKTKKGAKPAPQTPSKKAKTSLTWAQARKQIAEFTGKRSGKMGEMEKETVVNGTVALKAEFTLSRTTQAEALLIGYNGKGVFVDCVTGGAGSGACANCHWNGESNQCTFHTPVTSKKSKRKAAANYTVDDDDDDDMIVTPSKKSKQEFRPAAAPQTTSPALSIPIEPHPQFIKYQAEHGVYAGPEPQKTGATAG</sequence>
<feature type="region of interest" description="Disordered" evidence="1">
    <location>
        <begin position="17"/>
        <end position="87"/>
    </location>
</feature>
<protein>
    <submittedName>
        <fullName evidence="2">Uncharacterized protein</fullName>
    </submittedName>
</protein>
<reference evidence="2" key="2">
    <citation type="submission" date="2023-05" db="EMBL/GenBank/DDBJ databases">
        <authorList>
            <consortium name="Lawrence Berkeley National Laboratory"/>
            <person name="Steindorff A."/>
            <person name="Hensen N."/>
            <person name="Bonometti L."/>
            <person name="Westerberg I."/>
            <person name="Brannstrom I.O."/>
            <person name="Guillou S."/>
            <person name="Cros-Aarteil S."/>
            <person name="Calhoun S."/>
            <person name="Haridas S."/>
            <person name="Kuo A."/>
            <person name="Mondo S."/>
            <person name="Pangilinan J."/>
            <person name="Riley R."/>
            <person name="Labutti K."/>
            <person name="Andreopoulos B."/>
            <person name="Lipzen A."/>
            <person name="Chen C."/>
            <person name="Yanf M."/>
            <person name="Daum C."/>
            <person name="Ng V."/>
            <person name="Clum A."/>
            <person name="Ohm R."/>
            <person name="Martin F."/>
            <person name="Silar P."/>
            <person name="Natvig D."/>
            <person name="Lalanne C."/>
            <person name="Gautier V."/>
            <person name="Ament-Velasquez S.L."/>
            <person name="Kruys A."/>
            <person name="Hutchinson M.I."/>
            <person name="Powell A.J."/>
            <person name="Barry K."/>
            <person name="Miller A.N."/>
            <person name="Grigoriev I.V."/>
            <person name="Debuchy R."/>
            <person name="Gladieux P."/>
            <person name="Thoren M.H."/>
            <person name="Johannesson H."/>
        </authorList>
    </citation>
    <scope>NUCLEOTIDE SEQUENCE</scope>
    <source>
        <strain evidence="2">PSN293</strain>
    </source>
</reference>
<proteinExistence type="predicted"/>
<feature type="region of interest" description="Disordered" evidence="1">
    <location>
        <begin position="183"/>
        <end position="210"/>
    </location>
</feature>
<dbReference type="AlphaFoldDB" id="A0AAN6XVJ9"/>
<gene>
    <name evidence="2" type="ORF">QBC37DRAFT_381173</name>
</gene>
<dbReference type="Proteomes" id="UP001301769">
    <property type="component" value="Unassembled WGS sequence"/>
</dbReference>
<evidence type="ECO:0000256" key="1">
    <source>
        <dbReference type="SAM" id="MobiDB-lite"/>
    </source>
</evidence>
<organism evidence="2 3">
    <name type="scientific">Rhypophila decipiens</name>
    <dbReference type="NCBI Taxonomy" id="261697"/>
    <lineage>
        <taxon>Eukaryota</taxon>
        <taxon>Fungi</taxon>
        <taxon>Dikarya</taxon>
        <taxon>Ascomycota</taxon>
        <taxon>Pezizomycotina</taxon>
        <taxon>Sordariomycetes</taxon>
        <taxon>Sordariomycetidae</taxon>
        <taxon>Sordariales</taxon>
        <taxon>Naviculisporaceae</taxon>
        <taxon>Rhypophila</taxon>
    </lineage>
</organism>